<feature type="transmembrane region" description="Helical" evidence="1">
    <location>
        <begin position="111"/>
        <end position="130"/>
    </location>
</feature>
<dbReference type="AlphaFoldDB" id="A0A2U8GLB0"/>
<keyword evidence="1" id="KW-0472">Membrane</keyword>
<evidence type="ECO:0000313" key="2">
    <source>
        <dbReference type="EMBL" id="AWI74359.1"/>
    </source>
</evidence>
<keyword evidence="1" id="KW-0812">Transmembrane</keyword>
<organism evidence="2 3">
    <name type="scientific">Parazoarcus communis</name>
    <dbReference type="NCBI Taxonomy" id="41977"/>
    <lineage>
        <taxon>Bacteria</taxon>
        <taxon>Pseudomonadati</taxon>
        <taxon>Pseudomonadota</taxon>
        <taxon>Betaproteobacteria</taxon>
        <taxon>Rhodocyclales</taxon>
        <taxon>Zoogloeaceae</taxon>
        <taxon>Parazoarcus</taxon>
    </lineage>
</organism>
<sequence>MAHQSQSADVPRLGRPFLLGLLVAVLTLLAIMLGSMPFGSGRLAGSPPRQTAAILGAVLLFVPVLFSVTKRGGLSACPPAWFVAHVLASSAGLALICFHGLGGSLLSPPGAVLGLLFFLVLQGTLARIFLSARFSQQFGSRASSFLRVDGVDRAALAAVIERKRALLATLDPAASESVFSPNLRHALRHPRLTLKYARLVAAESRLVGARRRAGTVLSLWRRVHIAAAIAFVSGLILHVVVVTFFAAYAAGGRAIYWWHLAAWGA</sequence>
<dbReference type="EMBL" id="CP022187">
    <property type="protein sequence ID" value="AWI74359.1"/>
    <property type="molecule type" value="Genomic_DNA"/>
</dbReference>
<feature type="transmembrane region" description="Helical" evidence="1">
    <location>
        <begin position="225"/>
        <end position="250"/>
    </location>
</feature>
<keyword evidence="1" id="KW-1133">Transmembrane helix</keyword>
<feature type="transmembrane region" description="Helical" evidence="1">
    <location>
        <begin position="80"/>
        <end position="105"/>
    </location>
</feature>
<proteinExistence type="predicted"/>
<keyword evidence="3" id="KW-1185">Reference proteome</keyword>
<accession>A0A2U8GLB0</accession>
<protein>
    <submittedName>
        <fullName evidence="2">Uncharacterized protein</fullName>
    </submittedName>
</protein>
<evidence type="ECO:0000256" key="1">
    <source>
        <dbReference type="SAM" id="Phobius"/>
    </source>
</evidence>
<reference evidence="2 3" key="1">
    <citation type="submission" date="2017-06" db="EMBL/GenBank/DDBJ databases">
        <title>Azoarcus.</title>
        <authorList>
            <person name="Woo J.-H."/>
            <person name="Kim H.-S."/>
        </authorList>
    </citation>
    <scope>NUCLEOTIDE SEQUENCE [LARGE SCALE GENOMIC DNA]</scope>
    <source>
        <strain evidence="2 3">TSPY31</strain>
    </source>
</reference>
<evidence type="ECO:0000313" key="3">
    <source>
        <dbReference type="Proteomes" id="UP000244930"/>
    </source>
</evidence>
<feature type="transmembrane region" description="Helical" evidence="1">
    <location>
        <begin position="17"/>
        <end position="38"/>
    </location>
</feature>
<name>A0A2U8GLB0_9RHOO</name>
<dbReference type="KEGG" id="acom:CEW83_03245"/>
<feature type="transmembrane region" description="Helical" evidence="1">
    <location>
        <begin position="50"/>
        <end position="68"/>
    </location>
</feature>
<dbReference type="Proteomes" id="UP000244930">
    <property type="component" value="Chromosome"/>
</dbReference>
<gene>
    <name evidence="2" type="ORF">CEW83_03245</name>
</gene>